<feature type="non-terminal residue" evidence="3">
    <location>
        <position position="260"/>
    </location>
</feature>
<dbReference type="PANTHER" id="PTHR24321:SF12">
    <property type="entry name" value="SHORT-CHAIN DEHYDROGENASE_REDUCTASE FAMILY, PUTATIVE (AFU_ORTHOLOGUE AFUA_5G14340)-RELATED"/>
    <property type="match status" value="1"/>
</dbReference>
<dbReference type="Pfam" id="PF13561">
    <property type="entry name" value="adh_short_C2"/>
    <property type="match status" value="1"/>
</dbReference>
<dbReference type="InterPro" id="IPR002347">
    <property type="entry name" value="SDR_fam"/>
</dbReference>
<dbReference type="STRING" id="5539.A0A3E2H7C3"/>
<dbReference type="GO" id="GO:0016491">
    <property type="term" value="F:oxidoreductase activity"/>
    <property type="evidence" value="ECO:0007669"/>
    <property type="project" value="UniProtKB-KW"/>
</dbReference>
<evidence type="ECO:0000313" key="3">
    <source>
        <dbReference type="EMBL" id="RFU29306.1"/>
    </source>
</evidence>
<gene>
    <name evidence="3" type="ORF">B7463_g7035</name>
</gene>
<feature type="non-terminal residue" evidence="3">
    <location>
        <position position="1"/>
    </location>
</feature>
<accession>A0A3E2H7C3</accession>
<sequence>MPQFEGTALIIGAGGGIGRSVAEKLIEEGCTRIALADLNKETLNDTYSLLKGKCSGEVNLMQIEVDIRKEEDIDAMMKVVVESFESIHYCANCAAIPPQPASSTDMHVQDFLNLIETNQRGTWLLMRSEIRQILKQERHPFGPRSTRASIVNVASIDGLASEPKLASFAAVNHGIVGMTRSTASDYIDSGIRFNIVCPSATETPFLSKESRKALTCCLPDGLVNDPAEVANAVAFLLSSRSSAINGVSLPVDRGWSLYHH</sequence>
<dbReference type="OMA" id="SIHYCAN"/>
<comment type="similarity">
    <text evidence="1">Belongs to the short-chain dehydrogenases/reductases (SDR) family.</text>
</comment>
<organism evidence="3 4">
    <name type="scientific">Scytalidium lignicola</name>
    <name type="common">Hyphomycete</name>
    <dbReference type="NCBI Taxonomy" id="5539"/>
    <lineage>
        <taxon>Eukaryota</taxon>
        <taxon>Fungi</taxon>
        <taxon>Dikarya</taxon>
        <taxon>Ascomycota</taxon>
        <taxon>Pezizomycotina</taxon>
        <taxon>Leotiomycetes</taxon>
        <taxon>Leotiomycetes incertae sedis</taxon>
        <taxon>Scytalidium</taxon>
    </lineage>
</organism>
<dbReference type="OrthoDB" id="5840532at2759"/>
<comment type="caution">
    <text evidence="3">The sequence shown here is derived from an EMBL/GenBank/DDBJ whole genome shotgun (WGS) entry which is preliminary data.</text>
</comment>
<evidence type="ECO:0000313" key="4">
    <source>
        <dbReference type="Proteomes" id="UP000258309"/>
    </source>
</evidence>
<dbReference type="InterPro" id="IPR036291">
    <property type="entry name" value="NAD(P)-bd_dom_sf"/>
</dbReference>
<dbReference type="SUPFAM" id="SSF51735">
    <property type="entry name" value="NAD(P)-binding Rossmann-fold domains"/>
    <property type="match status" value="1"/>
</dbReference>
<dbReference type="PRINTS" id="PR00081">
    <property type="entry name" value="GDHRDH"/>
</dbReference>
<dbReference type="EMBL" id="NCSJ02000133">
    <property type="protein sequence ID" value="RFU29306.1"/>
    <property type="molecule type" value="Genomic_DNA"/>
</dbReference>
<name>A0A3E2H7C3_SCYLI</name>
<evidence type="ECO:0000256" key="1">
    <source>
        <dbReference type="ARBA" id="ARBA00006484"/>
    </source>
</evidence>
<dbReference type="AlphaFoldDB" id="A0A3E2H7C3"/>
<keyword evidence="4" id="KW-1185">Reference proteome</keyword>
<dbReference type="Proteomes" id="UP000258309">
    <property type="component" value="Unassembled WGS sequence"/>
</dbReference>
<evidence type="ECO:0000256" key="2">
    <source>
        <dbReference type="ARBA" id="ARBA00023002"/>
    </source>
</evidence>
<keyword evidence="2" id="KW-0560">Oxidoreductase</keyword>
<reference evidence="3 4" key="1">
    <citation type="submission" date="2018-05" db="EMBL/GenBank/DDBJ databases">
        <title>Draft genome sequence of Scytalidium lignicola DSM 105466, a ubiquitous saprotrophic fungus.</title>
        <authorList>
            <person name="Buettner E."/>
            <person name="Gebauer A.M."/>
            <person name="Hofrichter M."/>
            <person name="Liers C."/>
            <person name="Kellner H."/>
        </authorList>
    </citation>
    <scope>NUCLEOTIDE SEQUENCE [LARGE SCALE GENOMIC DNA]</scope>
    <source>
        <strain evidence="3 4">DSM 105466</strain>
    </source>
</reference>
<dbReference type="PANTHER" id="PTHR24321">
    <property type="entry name" value="DEHYDROGENASES, SHORT CHAIN"/>
    <property type="match status" value="1"/>
</dbReference>
<proteinExistence type="inferred from homology"/>
<protein>
    <submittedName>
        <fullName evidence="3">Uncharacterized protein</fullName>
    </submittedName>
</protein>
<dbReference type="Gene3D" id="3.40.50.720">
    <property type="entry name" value="NAD(P)-binding Rossmann-like Domain"/>
    <property type="match status" value="1"/>
</dbReference>
<dbReference type="CDD" id="cd05233">
    <property type="entry name" value="SDR_c"/>
    <property type="match status" value="1"/>
</dbReference>